<proteinExistence type="inferred from homology"/>
<dbReference type="EMBL" id="JAOANI010000002">
    <property type="protein sequence ID" value="MCT7357500.1"/>
    <property type="molecule type" value="Genomic_DNA"/>
</dbReference>
<name>A0A9X3APP6_9GAMM</name>
<evidence type="ECO:0000313" key="7">
    <source>
        <dbReference type="Proteomes" id="UP001147830"/>
    </source>
</evidence>
<reference evidence="6" key="1">
    <citation type="journal article" date="2022" name="Front. Microbiol.">
        <title>Genome-based taxonomic rearrangement of Oceanobacter-related bacteria including the description of Thalassolituus hydrocarbonoclasticus sp. nov. and Thalassolituus pacificus sp. nov. and emended description of the genus Thalassolituus.</title>
        <authorList>
            <person name="Dong C."/>
            <person name="Wei L."/>
            <person name="Wang J."/>
            <person name="Lai Q."/>
            <person name="Huang Z."/>
            <person name="Shao Z."/>
        </authorList>
    </citation>
    <scope>NUCLEOTIDE SEQUENCE</scope>
    <source>
        <strain evidence="6">59MF3M-4</strain>
    </source>
</reference>
<evidence type="ECO:0000256" key="3">
    <source>
        <dbReference type="ARBA" id="ARBA00023102"/>
    </source>
</evidence>
<dbReference type="Proteomes" id="UP001147830">
    <property type="component" value="Unassembled WGS sequence"/>
</dbReference>
<dbReference type="InterPro" id="IPR006062">
    <property type="entry name" value="His_biosynth"/>
</dbReference>
<dbReference type="AlphaFoldDB" id="A0A9X3APP6"/>
<dbReference type="PANTHER" id="PTHR21235:SF2">
    <property type="entry name" value="IMIDAZOLE GLYCEROL PHOSPHATE SYNTHASE HISHF"/>
    <property type="match status" value="1"/>
</dbReference>
<reference evidence="6" key="2">
    <citation type="submission" date="2022-08" db="EMBL/GenBank/DDBJ databases">
        <authorList>
            <person name="Dong C."/>
        </authorList>
    </citation>
    <scope>NUCLEOTIDE SEQUENCE</scope>
    <source>
        <strain evidence="6">59MF3M-4</strain>
    </source>
</reference>
<keyword evidence="7" id="KW-1185">Reference proteome</keyword>
<comment type="caution">
    <text evidence="6">The sequence shown here is derived from an EMBL/GenBank/DDBJ whole genome shotgun (WGS) entry which is preliminary data.</text>
</comment>
<dbReference type="SUPFAM" id="SSF51366">
    <property type="entry name" value="Ribulose-phoshate binding barrel"/>
    <property type="match status" value="1"/>
</dbReference>
<sequence>MLKKRLIFTLLYKNGSFLLSRNFRLQRVGDIQWLFKNYHFETISDAIDELIVLNLDDDETKIPGFLNTLKEMVGHCMIPVAAGGQIRSVEMASALLAHGADKLVVNTACFEQPELVEELVSRYGSQCMVASIDWTGPDNLKVFSHSAAQEQGLLHDHLKRLEGLNVGEIYLNAIHRDGTGQGYDFDALNAVPNDWKVPIIMAGGAGHSSHLSQALEHPLIDAAATANLFNFVGKGLASARRELLQCEAPLAKFDD</sequence>
<evidence type="ECO:0000256" key="4">
    <source>
        <dbReference type="ARBA" id="ARBA00029440"/>
    </source>
</evidence>
<dbReference type="GO" id="GO:0000105">
    <property type="term" value="P:L-histidine biosynthetic process"/>
    <property type="evidence" value="ECO:0007669"/>
    <property type="project" value="UniProtKB-KW"/>
</dbReference>
<comment type="pathway">
    <text evidence="4">Amino-acid biosynthesis.</text>
</comment>
<accession>A0A9X3APP6</accession>
<organism evidence="6 7">
    <name type="scientific">Thalassolituus pacificus</name>
    <dbReference type="NCBI Taxonomy" id="2975440"/>
    <lineage>
        <taxon>Bacteria</taxon>
        <taxon>Pseudomonadati</taxon>
        <taxon>Pseudomonadota</taxon>
        <taxon>Gammaproteobacteria</taxon>
        <taxon>Oceanospirillales</taxon>
        <taxon>Oceanospirillaceae</taxon>
        <taxon>Thalassolituus</taxon>
    </lineage>
</organism>
<gene>
    <name evidence="6" type="ORF">NYR02_00495</name>
</gene>
<dbReference type="InterPro" id="IPR050064">
    <property type="entry name" value="IGPS_HisA/HisF"/>
</dbReference>
<dbReference type="Pfam" id="PF00977">
    <property type="entry name" value="His_biosynth"/>
    <property type="match status" value="1"/>
</dbReference>
<dbReference type="InterPro" id="IPR013785">
    <property type="entry name" value="Aldolase_TIM"/>
</dbReference>
<evidence type="ECO:0000313" key="6">
    <source>
        <dbReference type="EMBL" id="MCT7357500.1"/>
    </source>
</evidence>
<dbReference type="PANTHER" id="PTHR21235">
    <property type="entry name" value="IMIDAZOLE GLYCEROL PHOSPHATE SYNTHASE SUBUNIT HISF/H IGP SYNTHASE SUBUNIT HISF/H"/>
    <property type="match status" value="1"/>
</dbReference>
<evidence type="ECO:0000256" key="1">
    <source>
        <dbReference type="ARBA" id="ARBA00009667"/>
    </source>
</evidence>
<evidence type="ECO:0000256" key="5">
    <source>
        <dbReference type="RuleBase" id="RU003657"/>
    </source>
</evidence>
<dbReference type="InterPro" id="IPR011060">
    <property type="entry name" value="RibuloseP-bd_barrel"/>
</dbReference>
<keyword evidence="2 5" id="KW-0028">Amino-acid biosynthesis</keyword>
<dbReference type="RefSeq" id="WP_260974434.1">
    <property type="nucleotide sequence ID" value="NZ_JAOANI010000002.1"/>
</dbReference>
<dbReference type="GO" id="GO:0000107">
    <property type="term" value="F:imidazoleglycerol-phosphate synthase activity"/>
    <property type="evidence" value="ECO:0007669"/>
    <property type="project" value="TreeGrafter"/>
</dbReference>
<keyword evidence="3 5" id="KW-0368">Histidine biosynthesis</keyword>
<protein>
    <submittedName>
        <fullName evidence="6">HisA/HisF-related TIM barrel protein</fullName>
    </submittedName>
</protein>
<comment type="similarity">
    <text evidence="1 5">Belongs to the HisA/HisF family.</text>
</comment>
<evidence type="ECO:0000256" key="2">
    <source>
        <dbReference type="ARBA" id="ARBA00022605"/>
    </source>
</evidence>
<dbReference type="Gene3D" id="3.20.20.70">
    <property type="entry name" value="Aldolase class I"/>
    <property type="match status" value="1"/>
</dbReference>